<protein>
    <submittedName>
        <fullName evidence="1 2">Uncharacterized protein</fullName>
    </submittedName>
</protein>
<dbReference type="AlphaFoldDB" id="T1FEA8"/>
<evidence type="ECO:0000313" key="1">
    <source>
        <dbReference type="EMBL" id="ESN95697.1"/>
    </source>
</evidence>
<accession>T1FEA8</accession>
<dbReference type="GeneID" id="20207157"/>
<dbReference type="RefSeq" id="XP_009026257.1">
    <property type="nucleotide sequence ID" value="XM_009028009.1"/>
</dbReference>
<dbReference type="Proteomes" id="UP000015101">
    <property type="component" value="Unassembled WGS sequence"/>
</dbReference>
<organism evidence="2 3">
    <name type="scientific">Helobdella robusta</name>
    <name type="common">Californian leech</name>
    <dbReference type="NCBI Taxonomy" id="6412"/>
    <lineage>
        <taxon>Eukaryota</taxon>
        <taxon>Metazoa</taxon>
        <taxon>Spiralia</taxon>
        <taxon>Lophotrochozoa</taxon>
        <taxon>Annelida</taxon>
        <taxon>Clitellata</taxon>
        <taxon>Hirudinea</taxon>
        <taxon>Rhynchobdellida</taxon>
        <taxon>Glossiphoniidae</taxon>
        <taxon>Helobdella</taxon>
    </lineage>
</organism>
<dbReference type="EMBL" id="KB097510">
    <property type="protein sequence ID" value="ESN95697.1"/>
    <property type="molecule type" value="Genomic_DNA"/>
</dbReference>
<keyword evidence="3" id="KW-1185">Reference proteome</keyword>
<dbReference type="CTD" id="20207157"/>
<reference evidence="3" key="1">
    <citation type="submission" date="2012-12" db="EMBL/GenBank/DDBJ databases">
        <authorList>
            <person name="Hellsten U."/>
            <person name="Grimwood J."/>
            <person name="Chapman J.A."/>
            <person name="Shapiro H."/>
            <person name="Aerts A."/>
            <person name="Otillar R.P."/>
            <person name="Terry A.Y."/>
            <person name="Boore J.L."/>
            <person name="Simakov O."/>
            <person name="Marletaz F."/>
            <person name="Cho S.-J."/>
            <person name="Edsinger-Gonzales E."/>
            <person name="Havlak P."/>
            <person name="Kuo D.-H."/>
            <person name="Larsson T."/>
            <person name="Lv J."/>
            <person name="Arendt D."/>
            <person name="Savage R."/>
            <person name="Osoegawa K."/>
            <person name="de Jong P."/>
            <person name="Lindberg D.R."/>
            <person name="Seaver E.C."/>
            <person name="Weisblat D.A."/>
            <person name="Putnam N.H."/>
            <person name="Grigoriev I.V."/>
            <person name="Rokhsar D.S."/>
        </authorList>
    </citation>
    <scope>NUCLEOTIDE SEQUENCE</scope>
</reference>
<dbReference type="EnsemblMetazoa" id="HelroT179172">
    <property type="protein sequence ID" value="HelroP179172"/>
    <property type="gene ID" value="HelroG179172"/>
</dbReference>
<name>T1FEA8_HELRO</name>
<dbReference type="HOGENOM" id="CLU_083723_0_0_1"/>
<dbReference type="OrthoDB" id="10220336at2759"/>
<dbReference type="PANTHER" id="PTHR14559:SF11">
    <property type="entry name" value="SECRETED PROTEIN"/>
    <property type="match status" value="1"/>
</dbReference>
<dbReference type="EMBL" id="AMQM01006756">
    <property type="status" value="NOT_ANNOTATED_CDS"/>
    <property type="molecule type" value="Genomic_DNA"/>
</dbReference>
<dbReference type="eggNOG" id="ENOG502RTB2">
    <property type="taxonomic scope" value="Eukaryota"/>
</dbReference>
<dbReference type="KEGG" id="hro:HELRODRAFT_179172"/>
<reference evidence="2" key="3">
    <citation type="submission" date="2015-06" db="UniProtKB">
        <authorList>
            <consortium name="EnsemblMetazoa"/>
        </authorList>
    </citation>
    <scope>IDENTIFICATION</scope>
</reference>
<evidence type="ECO:0000313" key="2">
    <source>
        <dbReference type="EnsemblMetazoa" id="HelroP179172"/>
    </source>
</evidence>
<sequence>MQTGKKSIEDRAPSYFLIFSSDALVVAKPLSLLVKCTYRSANVPGTVTSHARHLPAFQRINVQPSGRFPFSAEIPESSLKTGIEALEESRQMAPSNSPKMDASTEKDVRRKCINLGRLRTLWIMVSASWTGR</sequence>
<dbReference type="PANTHER" id="PTHR14559">
    <property type="entry name" value="CASPASE RECRUITMENT DOMAIN FAMILY"/>
    <property type="match status" value="1"/>
</dbReference>
<dbReference type="InParanoid" id="T1FEA8"/>
<evidence type="ECO:0000313" key="3">
    <source>
        <dbReference type="Proteomes" id="UP000015101"/>
    </source>
</evidence>
<reference evidence="1 3" key="2">
    <citation type="journal article" date="2013" name="Nature">
        <title>Insights into bilaterian evolution from three spiralian genomes.</title>
        <authorList>
            <person name="Simakov O."/>
            <person name="Marletaz F."/>
            <person name="Cho S.J."/>
            <person name="Edsinger-Gonzales E."/>
            <person name="Havlak P."/>
            <person name="Hellsten U."/>
            <person name="Kuo D.H."/>
            <person name="Larsson T."/>
            <person name="Lv J."/>
            <person name="Arendt D."/>
            <person name="Savage R."/>
            <person name="Osoegawa K."/>
            <person name="de Jong P."/>
            <person name="Grimwood J."/>
            <person name="Chapman J.A."/>
            <person name="Shapiro H."/>
            <person name="Aerts A."/>
            <person name="Otillar R.P."/>
            <person name="Terry A.Y."/>
            <person name="Boore J.L."/>
            <person name="Grigoriev I.V."/>
            <person name="Lindberg D.R."/>
            <person name="Seaver E.C."/>
            <person name="Weisblat D.A."/>
            <person name="Putnam N.H."/>
            <person name="Rokhsar D.S."/>
        </authorList>
    </citation>
    <scope>NUCLEOTIDE SEQUENCE</scope>
</reference>
<proteinExistence type="predicted"/>
<gene>
    <name evidence="2" type="primary">20207157</name>
    <name evidence="1" type="ORF">HELRODRAFT_179172</name>
</gene>